<protein>
    <recommendedName>
        <fullName evidence="5">Bacterial Ig-like domain-containing protein</fullName>
    </recommendedName>
</protein>
<dbReference type="InterPro" id="IPR013783">
    <property type="entry name" value="Ig-like_fold"/>
</dbReference>
<keyword evidence="4" id="KW-1185">Reference proteome</keyword>
<dbReference type="KEGG" id="whj:H9Q79_03215"/>
<evidence type="ECO:0000256" key="1">
    <source>
        <dbReference type="SAM" id="Phobius"/>
    </source>
</evidence>
<evidence type="ECO:0000313" key="4">
    <source>
        <dbReference type="Proteomes" id="UP000515860"/>
    </source>
</evidence>
<sequence length="499" mass="53952">MKKVTGIFAAVLLCLLVFRLDVAGAAQAIEVDLDEARSDCIFQVKWEESDAKASVKIISPSGEIYGTGETPDRATVMQGAVYIYIGDAEAGEWTVQVTGDSLGDAEVTVGSLPQSMKVDSFTVTENGNGNYHAAWTISDCPEDVSVRIYANRSKAGYDGTEVSGVGQGPVGAMDFAMPDLDSGYYYFYVSVTADSGAFNYGYADTPFFFDNEGRPEKLSSVTAGLLDGDVYMSWEGEAGTYRVMLFDPDTGELLASEITEDTTCLAAMPEGSSKVLAAAASYDYERLGRFDLYEVSAEQAVDASVTFPEESATNQAAVYADVVFSGSCTVSATLNGEVMLQDSVEQGKYSIELEEGDNTVVFLVTDEKGNTAAFLKELYLDSTAPQLSMKRNLSGVTTDDSYIYVEGYTEAGAALTCNGQEVELTGSYFSYKQPLSYGKNEIQVVAKDIAGNETRYTAAVKRPFWSMKFLKWIILGAAAVVLIIIETTVLVRGKRRSRR</sequence>
<name>A0A7G9GET1_9FIRM</name>
<dbReference type="Gene3D" id="2.60.40.10">
    <property type="entry name" value="Immunoglobulins"/>
    <property type="match status" value="1"/>
</dbReference>
<dbReference type="EMBL" id="CP060635">
    <property type="protein sequence ID" value="QNM09313.1"/>
    <property type="molecule type" value="Genomic_DNA"/>
</dbReference>
<keyword evidence="1" id="KW-1133">Transmembrane helix</keyword>
<feature type="signal peptide" evidence="2">
    <location>
        <begin position="1"/>
        <end position="28"/>
    </location>
</feature>
<feature type="chain" id="PRO_5028937521" description="Bacterial Ig-like domain-containing protein" evidence="2">
    <location>
        <begin position="29"/>
        <end position="499"/>
    </location>
</feature>
<dbReference type="RefSeq" id="WP_249329183.1">
    <property type="nucleotide sequence ID" value="NZ_CP060635.1"/>
</dbReference>
<dbReference type="Proteomes" id="UP000515860">
    <property type="component" value="Chromosome"/>
</dbReference>
<reference evidence="3 4" key="1">
    <citation type="submission" date="2020-08" db="EMBL/GenBank/DDBJ databases">
        <authorList>
            <person name="Liu C."/>
            <person name="Sun Q."/>
        </authorList>
    </citation>
    <scope>NUCLEOTIDE SEQUENCE [LARGE SCALE GENOMIC DNA]</scope>
    <source>
        <strain evidence="3 4">NSJ-29</strain>
    </source>
</reference>
<dbReference type="AlphaFoldDB" id="A0A7G9GET1"/>
<proteinExistence type="predicted"/>
<evidence type="ECO:0000313" key="3">
    <source>
        <dbReference type="EMBL" id="QNM09313.1"/>
    </source>
</evidence>
<accession>A0A7G9GET1</accession>
<evidence type="ECO:0008006" key="5">
    <source>
        <dbReference type="Google" id="ProtNLM"/>
    </source>
</evidence>
<feature type="transmembrane region" description="Helical" evidence="1">
    <location>
        <begin position="469"/>
        <end position="491"/>
    </location>
</feature>
<evidence type="ECO:0000256" key="2">
    <source>
        <dbReference type="SAM" id="SignalP"/>
    </source>
</evidence>
<dbReference type="Pfam" id="PF09136">
    <property type="entry name" value="Glucodextran_B"/>
    <property type="match status" value="1"/>
</dbReference>
<organism evidence="3 4">
    <name type="scientific">Wansuia hejianensis</name>
    <dbReference type="NCBI Taxonomy" id="2763667"/>
    <lineage>
        <taxon>Bacteria</taxon>
        <taxon>Bacillati</taxon>
        <taxon>Bacillota</taxon>
        <taxon>Clostridia</taxon>
        <taxon>Lachnospirales</taxon>
        <taxon>Lachnospiraceae</taxon>
        <taxon>Wansuia</taxon>
    </lineage>
</organism>
<keyword evidence="2" id="KW-0732">Signal</keyword>
<gene>
    <name evidence="3" type="ORF">H9Q79_03215</name>
</gene>
<keyword evidence="1" id="KW-0472">Membrane</keyword>
<keyword evidence="1" id="KW-0812">Transmembrane</keyword>